<sequence length="209" mass="23141">MATGIPGLTALWQRFDDWLAEHAPGDHGSLRPGCPDGEIKRLEDGLGLSLHEDVRTTLALHDGVTMRRAGTEPGAFLLGYSLLDVDGILDAHGGLVSMVEDAFEEGEEDLVIGRIADRQWVPLARNLSGDLLFVDHRHHHSGEIGEMSFGDPEYRMLWPRMDLMLMDLCDSLENGTPVTSVPRVPVLHEGRMLEWHVRPSSVRPPAEDV</sequence>
<keyword evidence="3" id="KW-1185">Reference proteome</keyword>
<dbReference type="InterPro" id="IPR037883">
    <property type="entry name" value="Knr4/Smi1-like_sf"/>
</dbReference>
<gene>
    <name evidence="2" type="ORF">MQN93_38325</name>
</gene>
<dbReference type="EMBL" id="JALDAX010000022">
    <property type="protein sequence ID" value="MCI3245583.1"/>
    <property type="molecule type" value="Genomic_DNA"/>
</dbReference>
<evidence type="ECO:0000313" key="3">
    <source>
        <dbReference type="Proteomes" id="UP001165270"/>
    </source>
</evidence>
<dbReference type="RefSeq" id="WP_242713110.1">
    <property type="nucleotide sequence ID" value="NZ_JALDAX010000022.1"/>
</dbReference>
<evidence type="ECO:0000313" key="2">
    <source>
        <dbReference type="EMBL" id="MCI3245583.1"/>
    </source>
</evidence>
<protein>
    <submittedName>
        <fullName evidence="2">SMI1/KNR4 family protein</fullName>
    </submittedName>
</protein>
<dbReference type="InterPro" id="IPR018958">
    <property type="entry name" value="Knr4/Smi1-like_dom"/>
</dbReference>
<name>A0ABS9XU42_9ACTN</name>
<dbReference type="Pfam" id="PF09346">
    <property type="entry name" value="SMI1_KNR4"/>
    <property type="match status" value="1"/>
</dbReference>
<reference evidence="2" key="1">
    <citation type="submission" date="2022-03" db="EMBL/GenBank/DDBJ databases">
        <title>Streptomyces 7R015 and 7R016 isolated from Barleria lupulina in Thailand.</title>
        <authorList>
            <person name="Kanchanasin P."/>
            <person name="Phongsopitanun W."/>
            <person name="Tanasupawat S."/>
        </authorList>
    </citation>
    <scope>NUCLEOTIDE SEQUENCE</scope>
    <source>
        <strain evidence="2">7R016</strain>
    </source>
</reference>
<dbReference type="SUPFAM" id="SSF160631">
    <property type="entry name" value="SMI1/KNR4-like"/>
    <property type="match status" value="1"/>
</dbReference>
<accession>A0ABS9XU42</accession>
<comment type="caution">
    <text evidence="2">The sequence shown here is derived from an EMBL/GenBank/DDBJ whole genome shotgun (WGS) entry which is preliminary data.</text>
</comment>
<proteinExistence type="predicted"/>
<dbReference type="Proteomes" id="UP001165270">
    <property type="component" value="Unassembled WGS sequence"/>
</dbReference>
<evidence type="ECO:0000259" key="1">
    <source>
        <dbReference type="Pfam" id="PF09346"/>
    </source>
</evidence>
<feature type="domain" description="Knr4/Smi1-like" evidence="1">
    <location>
        <begin position="34"/>
        <end position="160"/>
    </location>
</feature>
<organism evidence="2 3">
    <name type="scientific">Streptomyces spinosisporus</name>
    <dbReference type="NCBI Taxonomy" id="2927582"/>
    <lineage>
        <taxon>Bacteria</taxon>
        <taxon>Bacillati</taxon>
        <taxon>Actinomycetota</taxon>
        <taxon>Actinomycetes</taxon>
        <taxon>Kitasatosporales</taxon>
        <taxon>Streptomycetaceae</taxon>
        <taxon>Streptomyces</taxon>
    </lineage>
</organism>